<reference evidence="2 3" key="1">
    <citation type="journal article" date="2020" name="Microorganisms">
        <title>Osmotic Adaptation and Compatible Solute Biosynthesis of Phototrophic Bacteria as Revealed from Genome Analyses.</title>
        <authorList>
            <person name="Imhoff J.F."/>
            <person name="Rahn T."/>
            <person name="Kunzel S."/>
            <person name="Keller A."/>
            <person name="Neulinger S.C."/>
        </authorList>
    </citation>
    <scope>NUCLEOTIDE SEQUENCE [LARGE SCALE GENOMIC DNA]</scope>
    <source>
        <strain evidence="2 3">DSM 21303</strain>
    </source>
</reference>
<dbReference type="InterPro" id="IPR002513">
    <property type="entry name" value="Tn3_Tnp_DDE_dom"/>
</dbReference>
<dbReference type="AlphaFoldDB" id="A0A9X0WJF1"/>
<organism evidence="2 3">
    <name type="scientific">Thiocapsa imhoffii</name>
    <dbReference type="NCBI Taxonomy" id="382777"/>
    <lineage>
        <taxon>Bacteria</taxon>
        <taxon>Pseudomonadati</taxon>
        <taxon>Pseudomonadota</taxon>
        <taxon>Gammaproteobacteria</taxon>
        <taxon>Chromatiales</taxon>
        <taxon>Chromatiaceae</taxon>
        <taxon>Thiocapsa</taxon>
    </lineage>
</organism>
<dbReference type="RefSeq" id="WP_200388052.1">
    <property type="nucleotide sequence ID" value="NZ_NRSD01000010.1"/>
</dbReference>
<feature type="domain" description="Tn3 transposase DDE" evidence="1">
    <location>
        <begin position="15"/>
        <end position="100"/>
    </location>
</feature>
<dbReference type="GO" id="GO:0006313">
    <property type="term" value="P:DNA transposition"/>
    <property type="evidence" value="ECO:0007669"/>
    <property type="project" value="InterPro"/>
</dbReference>
<gene>
    <name evidence="2" type="ORF">CKO25_11455</name>
</gene>
<dbReference type="Proteomes" id="UP001138802">
    <property type="component" value="Unassembled WGS sequence"/>
</dbReference>
<sequence>MAQQFDQVGCRVIADKGGDRGDADHQLRRAIAYAHGGRFRVRSQHEQEVWNERTRLIGNAVVYYNALILFEALAELELRGDLAAAEVLKRVSPVAWQHINV</sequence>
<evidence type="ECO:0000259" key="1">
    <source>
        <dbReference type="Pfam" id="PF01526"/>
    </source>
</evidence>
<comment type="caution">
    <text evidence="2">The sequence shown here is derived from an EMBL/GenBank/DDBJ whole genome shotgun (WGS) entry which is preliminary data.</text>
</comment>
<dbReference type="GO" id="GO:0004803">
    <property type="term" value="F:transposase activity"/>
    <property type="evidence" value="ECO:0007669"/>
    <property type="project" value="InterPro"/>
</dbReference>
<accession>A0A9X0WJF1</accession>
<protein>
    <recommendedName>
        <fullName evidence="1">Tn3 transposase DDE domain-containing protein</fullName>
    </recommendedName>
</protein>
<dbReference type="Pfam" id="PF01526">
    <property type="entry name" value="DDE_Tnp_Tn3"/>
    <property type="match status" value="1"/>
</dbReference>
<evidence type="ECO:0000313" key="3">
    <source>
        <dbReference type="Proteomes" id="UP001138802"/>
    </source>
</evidence>
<dbReference type="EMBL" id="NRSD01000010">
    <property type="protein sequence ID" value="MBK1645247.1"/>
    <property type="molecule type" value="Genomic_DNA"/>
</dbReference>
<evidence type="ECO:0000313" key="2">
    <source>
        <dbReference type="EMBL" id="MBK1645247.1"/>
    </source>
</evidence>
<proteinExistence type="predicted"/>
<name>A0A9X0WJF1_9GAMM</name>
<keyword evidence="3" id="KW-1185">Reference proteome</keyword>